<gene>
    <name evidence="2" type="ORF">K452DRAFT_117074</name>
</gene>
<dbReference type="AlphaFoldDB" id="A0A6A6AYR4"/>
<evidence type="ECO:0000313" key="3">
    <source>
        <dbReference type="Proteomes" id="UP000799438"/>
    </source>
</evidence>
<protein>
    <submittedName>
        <fullName evidence="2">Uncharacterized protein</fullName>
    </submittedName>
</protein>
<dbReference type="GeneID" id="54292610"/>
<feature type="chain" id="PRO_5025367193" evidence="1">
    <location>
        <begin position="21"/>
        <end position="132"/>
    </location>
</feature>
<dbReference type="RefSeq" id="XP_033392638.1">
    <property type="nucleotide sequence ID" value="XM_033535116.1"/>
</dbReference>
<accession>A0A6A6AYR4</accession>
<keyword evidence="3" id="KW-1185">Reference proteome</keyword>
<sequence length="132" mass="13930">MYLNLSQVLATFAILSLANGQIFVSGGESTETDVTSVASTLATEFVVASTPNSPKPDVDDTVLPRDTKFCTNRRENINEGGCAKTKGFGYASAHNCKGGNSYSCKRGGNVECLTLKAAKKQGLEGGYCYTAK</sequence>
<reference evidence="2" key="1">
    <citation type="journal article" date="2020" name="Stud. Mycol.">
        <title>101 Dothideomycetes genomes: a test case for predicting lifestyles and emergence of pathogens.</title>
        <authorList>
            <person name="Haridas S."/>
            <person name="Albert R."/>
            <person name="Binder M."/>
            <person name="Bloem J."/>
            <person name="Labutti K."/>
            <person name="Salamov A."/>
            <person name="Andreopoulos B."/>
            <person name="Baker S."/>
            <person name="Barry K."/>
            <person name="Bills G."/>
            <person name="Bluhm B."/>
            <person name="Cannon C."/>
            <person name="Castanera R."/>
            <person name="Culley D."/>
            <person name="Daum C."/>
            <person name="Ezra D."/>
            <person name="Gonzalez J."/>
            <person name="Henrissat B."/>
            <person name="Kuo A."/>
            <person name="Liang C."/>
            <person name="Lipzen A."/>
            <person name="Lutzoni F."/>
            <person name="Magnuson J."/>
            <person name="Mondo S."/>
            <person name="Nolan M."/>
            <person name="Ohm R."/>
            <person name="Pangilinan J."/>
            <person name="Park H.-J."/>
            <person name="Ramirez L."/>
            <person name="Alfaro M."/>
            <person name="Sun H."/>
            <person name="Tritt A."/>
            <person name="Yoshinaga Y."/>
            <person name="Zwiers L.-H."/>
            <person name="Turgeon B."/>
            <person name="Goodwin S."/>
            <person name="Spatafora J."/>
            <person name="Crous P."/>
            <person name="Grigoriev I."/>
        </authorList>
    </citation>
    <scope>NUCLEOTIDE SEQUENCE</scope>
    <source>
        <strain evidence="2">CBS 121167</strain>
    </source>
</reference>
<feature type="signal peptide" evidence="1">
    <location>
        <begin position="1"/>
        <end position="20"/>
    </location>
</feature>
<keyword evidence="1" id="KW-0732">Signal</keyword>
<name>A0A6A6AYR4_9PEZI</name>
<organism evidence="2 3">
    <name type="scientific">Aplosporella prunicola CBS 121167</name>
    <dbReference type="NCBI Taxonomy" id="1176127"/>
    <lineage>
        <taxon>Eukaryota</taxon>
        <taxon>Fungi</taxon>
        <taxon>Dikarya</taxon>
        <taxon>Ascomycota</taxon>
        <taxon>Pezizomycotina</taxon>
        <taxon>Dothideomycetes</taxon>
        <taxon>Dothideomycetes incertae sedis</taxon>
        <taxon>Botryosphaeriales</taxon>
        <taxon>Aplosporellaceae</taxon>
        <taxon>Aplosporella</taxon>
    </lineage>
</organism>
<evidence type="ECO:0000313" key="2">
    <source>
        <dbReference type="EMBL" id="KAF2136920.1"/>
    </source>
</evidence>
<proteinExistence type="predicted"/>
<dbReference type="OrthoDB" id="10386978at2759"/>
<evidence type="ECO:0000256" key="1">
    <source>
        <dbReference type="SAM" id="SignalP"/>
    </source>
</evidence>
<dbReference type="EMBL" id="ML995510">
    <property type="protein sequence ID" value="KAF2136920.1"/>
    <property type="molecule type" value="Genomic_DNA"/>
</dbReference>
<dbReference type="Proteomes" id="UP000799438">
    <property type="component" value="Unassembled WGS sequence"/>
</dbReference>